<evidence type="ECO:0000313" key="3">
    <source>
        <dbReference type="Proteomes" id="UP001166674"/>
    </source>
</evidence>
<dbReference type="PANTHER" id="PTHR22442:SF10">
    <property type="entry name" value="N-ACETYLTRANSFERASE, GNAT FAMILY-RELATED"/>
    <property type="match status" value="1"/>
</dbReference>
<feature type="compositionally biased region" description="Polar residues" evidence="1">
    <location>
        <begin position="76"/>
        <end position="87"/>
    </location>
</feature>
<keyword evidence="3" id="KW-1185">Reference proteome</keyword>
<protein>
    <submittedName>
        <fullName evidence="2">Soluble lamin-associated protein of 75 kDa</fullName>
    </submittedName>
</protein>
<organism evidence="2 3">
    <name type="scientific">Sciurus carolinensis</name>
    <name type="common">Eastern gray squirrel</name>
    <dbReference type="NCBI Taxonomy" id="30640"/>
    <lineage>
        <taxon>Eukaryota</taxon>
        <taxon>Metazoa</taxon>
        <taxon>Chordata</taxon>
        <taxon>Craniata</taxon>
        <taxon>Vertebrata</taxon>
        <taxon>Euteleostomi</taxon>
        <taxon>Mammalia</taxon>
        <taxon>Eutheria</taxon>
        <taxon>Euarchontoglires</taxon>
        <taxon>Glires</taxon>
        <taxon>Rodentia</taxon>
        <taxon>Sciuromorpha</taxon>
        <taxon>Sciuridae</taxon>
        <taxon>Sciurinae</taxon>
        <taxon>Sciurini</taxon>
        <taxon>Sciurus</taxon>
    </lineage>
</organism>
<dbReference type="AlphaFoldDB" id="A0AA41MJZ1"/>
<proteinExistence type="predicted"/>
<evidence type="ECO:0000313" key="2">
    <source>
        <dbReference type="EMBL" id="MBZ3873310.1"/>
    </source>
</evidence>
<dbReference type="InterPro" id="IPR029625">
    <property type="entry name" value="FAM169"/>
</dbReference>
<dbReference type="Proteomes" id="UP001166674">
    <property type="component" value="Unassembled WGS sequence"/>
</dbReference>
<comment type="caution">
    <text evidence="2">The sequence shown here is derived from an EMBL/GenBank/DDBJ whole genome shotgun (WGS) entry which is preliminary data.</text>
</comment>
<sequence length="166" mass="18224">MTKGTLKRNCLQFQERKHILGVQTKSTVISNEDGSDSGFPNSVIAEFSEEPVSDNLSPNTTSSLEDQGEEGVPEPQETSTALSQSSLIEVELEDVPFSQNAGQKNQSEEQSEASSEQLDQFTQSTEKAVDSSSEEIEVEVPIVDRWNLRRKAKGHKGPAKKKAKLT</sequence>
<accession>A0AA41MJZ1</accession>
<feature type="compositionally biased region" description="Basic residues" evidence="1">
    <location>
        <begin position="148"/>
        <end position="166"/>
    </location>
</feature>
<dbReference type="PANTHER" id="PTHR22442">
    <property type="match status" value="1"/>
</dbReference>
<name>A0AA41MJZ1_SCICA</name>
<evidence type="ECO:0000256" key="1">
    <source>
        <dbReference type="SAM" id="MobiDB-lite"/>
    </source>
</evidence>
<gene>
    <name evidence="2" type="ORF">SUZIE_122300</name>
</gene>
<dbReference type="EMBL" id="JAATJV010201600">
    <property type="protein sequence ID" value="MBZ3873310.1"/>
    <property type="molecule type" value="Genomic_DNA"/>
</dbReference>
<feature type="region of interest" description="Disordered" evidence="1">
    <location>
        <begin position="24"/>
        <end position="166"/>
    </location>
</feature>
<reference evidence="2" key="1">
    <citation type="submission" date="2020-03" db="EMBL/GenBank/DDBJ databases">
        <title>Studies in the Genomics of Life Span.</title>
        <authorList>
            <person name="Glass D."/>
        </authorList>
    </citation>
    <scope>NUCLEOTIDE SEQUENCE</scope>
    <source>
        <strain evidence="2">SUZIE</strain>
        <tissue evidence="2">Muscle</tissue>
    </source>
</reference>
<feature type="compositionally biased region" description="Polar residues" evidence="1">
    <location>
        <begin position="54"/>
        <end position="65"/>
    </location>
</feature>